<name>A0A7H0YH65_9BACL</name>
<dbReference type="AlphaFoldDB" id="A0A7H0YH65"/>
<proteinExistence type="predicted"/>
<geneLocation type="plasmid" evidence="2 3">
    <name>pPlas1</name>
</geneLocation>
<reference evidence="2 3" key="1">
    <citation type="submission" date="2020-09" db="EMBL/GenBank/DDBJ databases">
        <title>Characterization of Paenibacillus peoriae strain ZF390 with broad-spectrum antimicrobial activity as a potential biocontrol agent.</title>
        <authorList>
            <person name="Li L."/>
            <person name="Zhao Y."/>
            <person name="Li B."/>
            <person name="Xie X."/>
        </authorList>
    </citation>
    <scope>NUCLEOTIDE SEQUENCE [LARGE SCALE GENOMIC DNA]</scope>
    <source>
        <strain evidence="2 3">ZF390</strain>
        <plasmid evidence="2 3">pPlas1</plasmid>
    </source>
</reference>
<protein>
    <submittedName>
        <fullName evidence="2">S-layer homology domain-containing protein</fullName>
    </submittedName>
</protein>
<dbReference type="Pfam" id="PF00395">
    <property type="entry name" value="SLH"/>
    <property type="match status" value="1"/>
</dbReference>
<evidence type="ECO:0000313" key="2">
    <source>
        <dbReference type="EMBL" id="QNR70423.1"/>
    </source>
</evidence>
<accession>A0A7H0YH65</accession>
<dbReference type="Proteomes" id="UP000516384">
    <property type="component" value="Plasmid pPlas1"/>
</dbReference>
<evidence type="ECO:0000259" key="1">
    <source>
        <dbReference type="PROSITE" id="PS51272"/>
    </source>
</evidence>
<evidence type="ECO:0000313" key="3">
    <source>
        <dbReference type="Proteomes" id="UP000516384"/>
    </source>
</evidence>
<sequence>MSQQKPYMSEDDVYKKRLFYDNGIRYVEVAGKIVSDYKPPTPVMKSHANQTIQAQSGLVQSGTAHYQTTLTLLFYSKKEYADWIQNIGSQHKYYDEKGTIYVGVVDGQPDIKVLESSTKYMVSVAFLMNRKSEFETRSTESYIDTAGHWAEQYIDDMKERNLISVYDYNGSFVQYYRPEEQLTRAEAASMVMRSFKYLEKKLRGF</sequence>
<dbReference type="PROSITE" id="PS51272">
    <property type="entry name" value="SLH"/>
    <property type="match status" value="1"/>
</dbReference>
<feature type="domain" description="SLH" evidence="1">
    <location>
        <begin position="137"/>
        <end position="205"/>
    </location>
</feature>
<dbReference type="EMBL" id="CP061173">
    <property type="protein sequence ID" value="QNR70423.1"/>
    <property type="molecule type" value="Genomic_DNA"/>
</dbReference>
<keyword evidence="2" id="KW-0614">Plasmid</keyword>
<dbReference type="InterPro" id="IPR001119">
    <property type="entry name" value="SLH_dom"/>
</dbReference>
<gene>
    <name evidence="2" type="ORF">IAQ67_29155</name>
</gene>
<organism evidence="2 3">
    <name type="scientific">Paenibacillus peoriae</name>
    <dbReference type="NCBI Taxonomy" id="59893"/>
    <lineage>
        <taxon>Bacteria</taxon>
        <taxon>Bacillati</taxon>
        <taxon>Bacillota</taxon>
        <taxon>Bacilli</taxon>
        <taxon>Bacillales</taxon>
        <taxon>Paenibacillaceae</taxon>
        <taxon>Paenibacillus</taxon>
    </lineage>
</organism>
<dbReference type="RefSeq" id="WP_190299730.1">
    <property type="nucleotide sequence ID" value="NZ_CP061173.1"/>
</dbReference>